<comment type="caution">
    <text evidence="1">The sequence shown here is derived from an EMBL/GenBank/DDBJ whole genome shotgun (WGS) entry which is preliminary data.</text>
</comment>
<dbReference type="PANTHER" id="PTHR42953">
    <property type="entry name" value="HIGH-AFFINITY ZINC UPTAKE SYSTEM PROTEIN ZNUA-RELATED"/>
    <property type="match status" value="1"/>
</dbReference>
<reference evidence="1 2" key="1">
    <citation type="journal article" date="2014" name="Nature">
        <title>An environmental bacterial taxon with a large and distinct metabolic repertoire.</title>
        <authorList>
            <person name="Wilson M.C."/>
            <person name="Mori T."/>
            <person name="Ruckert C."/>
            <person name="Uria A.R."/>
            <person name="Helf M.J."/>
            <person name="Takada K."/>
            <person name="Gernert C."/>
            <person name="Steffens U.A."/>
            <person name="Heycke N."/>
            <person name="Schmitt S."/>
            <person name="Rinke C."/>
            <person name="Helfrich E.J."/>
            <person name="Brachmann A.O."/>
            <person name="Gurgui C."/>
            <person name="Wakimoto T."/>
            <person name="Kracht M."/>
            <person name="Crusemann M."/>
            <person name="Hentschel U."/>
            <person name="Abe I."/>
            <person name="Matsunaga S."/>
            <person name="Kalinowski J."/>
            <person name="Takeyama H."/>
            <person name="Piel J."/>
        </authorList>
    </citation>
    <scope>NUCLEOTIDE SEQUENCE [LARGE SCALE GENOMIC DNA]</scope>
    <source>
        <strain evidence="2">TSY1</strain>
    </source>
</reference>
<dbReference type="AlphaFoldDB" id="W4LQN2"/>
<dbReference type="SUPFAM" id="SSF53807">
    <property type="entry name" value="Helical backbone' metal receptor"/>
    <property type="match status" value="2"/>
</dbReference>
<sequence>MLYRIRRHRLMLMTIGILLWILSGWMPAESQTRPLNVVATVPELGSLAREIGGGQVEVTVIAKGTEDPHFVEARPSFIKAVSQADVFIQMGMEMEVGWAPVLLQQSRNPNVQPGRHGFIDAAKVISPLGVPTGTIDRSMGDVHAAGNPHYLLDPLRGLQVAKYLRDQFTALRPAERAVFTQRYTDFRQRLGTGLVGAELASLYDFEKLARLFAHGKLVAFLESQNQAHLLGGWFGAMVPLIGTKVVGDHDMWQYFAERFRFDVVGLMEPKPGVPPTTRHLKSLIQTMNAQNVSLILTGAYYDPRHARFLAQNSSGKVAPMAHQVDARPGTGDYLSMIDYNINQFVTVLNNG</sequence>
<dbReference type="InterPro" id="IPR050492">
    <property type="entry name" value="Bact_metal-bind_prot9"/>
</dbReference>
<organism evidence="1 2">
    <name type="scientific">Entotheonella factor</name>
    <dbReference type="NCBI Taxonomy" id="1429438"/>
    <lineage>
        <taxon>Bacteria</taxon>
        <taxon>Pseudomonadati</taxon>
        <taxon>Nitrospinota/Tectimicrobiota group</taxon>
        <taxon>Candidatus Tectimicrobiota</taxon>
        <taxon>Candidatus Entotheonellia</taxon>
        <taxon>Candidatus Entotheonellales</taxon>
        <taxon>Candidatus Entotheonellaceae</taxon>
        <taxon>Candidatus Entotheonella</taxon>
    </lineage>
</organism>
<dbReference type="EMBL" id="AZHW01000350">
    <property type="protein sequence ID" value="ETX00354.1"/>
    <property type="molecule type" value="Genomic_DNA"/>
</dbReference>
<dbReference type="Pfam" id="PF01297">
    <property type="entry name" value="ZnuA"/>
    <property type="match status" value="2"/>
</dbReference>
<dbReference type="PANTHER" id="PTHR42953:SF2">
    <property type="entry name" value="ADHESION PROTEIN"/>
    <property type="match status" value="1"/>
</dbReference>
<dbReference type="Gene3D" id="3.40.50.1980">
    <property type="entry name" value="Nitrogenase molybdenum iron protein domain"/>
    <property type="match status" value="2"/>
</dbReference>
<dbReference type="HOGENOM" id="CLU_016838_1_2_7"/>
<dbReference type="InterPro" id="IPR006127">
    <property type="entry name" value="ZnuA-like"/>
</dbReference>
<evidence type="ECO:0000313" key="1">
    <source>
        <dbReference type="EMBL" id="ETX00354.1"/>
    </source>
</evidence>
<name>W4LQN2_ENTF1</name>
<dbReference type="Proteomes" id="UP000019141">
    <property type="component" value="Unassembled WGS sequence"/>
</dbReference>
<dbReference type="GO" id="GO:0030001">
    <property type="term" value="P:metal ion transport"/>
    <property type="evidence" value="ECO:0007669"/>
    <property type="project" value="InterPro"/>
</dbReference>
<keyword evidence="2" id="KW-1185">Reference proteome</keyword>
<evidence type="ECO:0000313" key="2">
    <source>
        <dbReference type="Proteomes" id="UP000019141"/>
    </source>
</evidence>
<accession>W4LQN2</accession>
<dbReference type="GO" id="GO:0046872">
    <property type="term" value="F:metal ion binding"/>
    <property type="evidence" value="ECO:0007669"/>
    <property type="project" value="InterPro"/>
</dbReference>
<gene>
    <name evidence="1" type="ORF">ETSY1_11535</name>
</gene>
<dbReference type="PATRIC" id="fig|1429438.4.peg.2330"/>
<evidence type="ECO:0008006" key="3">
    <source>
        <dbReference type="Google" id="ProtNLM"/>
    </source>
</evidence>
<proteinExistence type="predicted"/>
<protein>
    <recommendedName>
        <fullName evidence="3">Zinc ABC transporter substrate-binding protein</fullName>
    </recommendedName>
</protein>